<dbReference type="Pfam" id="PF01408">
    <property type="entry name" value="GFO_IDH_MocA"/>
    <property type="match status" value="1"/>
</dbReference>
<dbReference type="InterPro" id="IPR051450">
    <property type="entry name" value="Gfo/Idh/MocA_Oxidoreductases"/>
</dbReference>
<protein>
    <submittedName>
        <fullName evidence="2">Gfo/Idh/MocA family oxidoreductase</fullName>
    </submittedName>
</protein>
<dbReference type="RefSeq" id="WP_233392605.1">
    <property type="nucleotide sequence ID" value="NZ_JAJTWT010000005.1"/>
</dbReference>
<feature type="domain" description="Gfo/Idh/MocA-like oxidoreductase N-terminal" evidence="1">
    <location>
        <begin position="44"/>
        <end position="162"/>
    </location>
</feature>
<dbReference type="Gene3D" id="3.30.360.10">
    <property type="entry name" value="Dihydrodipicolinate Reductase, domain 2"/>
    <property type="match status" value="1"/>
</dbReference>
<reference evidence="2 3" key="1">
    <citation type="submission" date="2021-12" db="EMBL/GenBank/DDBJ databases">
        <title>Genome seq of p7.</title>
        <authorList>
            <person name="Seo T."/>
        </authorList>
    </citation>
    <scope>NUCLEOTIDE SEQUENCE [LARGE SCALE GENOMIC DNA]</scope>
    <source>
        <strain evidence="2 3">P7</strain>
    </source>
</reference>
<dbReference type="InterPro" id="IPR036291">
    <property type="entry name" value="NAD(P)-bd_dom_sf"/>
</dbReference>
<dbReference type="EMBL" id="JAJTWT010000005">
    <property type="protein sequence ID" value="MCE4538157.1"/>
    <property type="molecule type" value="Genomic_DNA"/>
</dbReference>
<sequence length="377" mass="42503">MSAGLRKFVRFIAIYGLGRSLFKAAGRLRIGLPTFALRRPAPDIGLIGCGQFAFATIGYFIHSTFGSRILACYDVDPRAQQSLARAQRVRSTPASINELLTDPRLRTIYIASNHASHADYAVLALQAGLQVYVEKPIAVTEEQLVRLLRACRGAEGRIFAGYNRPFSSAVRHLRSVMPVDSNGGFTLSCFISGHQLGAEHWYRRPEEGTRICGNVGHWLDLMVHVLSWRGMPDRMDVSLSWADADEPDDNVSITITSDRGDLFTVTLTSRCEPFEGINETINLQHGETIAKIDDFRHLTIWRGSHVQRKRFWPKDVGHRLAILQPFQRQAARAWEEVVLSTLLMLRITDMVRARERLATFSFSEARARIQRQIEAAK</sequence>
<evidence type="ECO:0000313" key="3">
    <source>
        <dbReference type="Proteomes" id="UP001201463"/>
    </source>
</evidence>
<dbReference type="InterPro" id="IPR000683">
    <property type="entry name" value="Gfo/Idh/MocA-like_OxRdtase_N"/>
</dbReference>
<dbReference type="Gene3D" id="3.40.50.720">
    <property type="entry name" value="NAD(P)-binding Rossmann-like Domain"/>
    <property type="match status" value="1"/>
</dbReference>
<dbReference type="SUPFAM" id="SSF51735">
    <property type="entry name" value="NAD(P)-binding Rossmann-fold domains"/>
    <property type="match status" value="1"/>
</dbReference>
<keyword evidence="3" id="KW-1185">Reference proteome</keyword>
<dbReference type="PANTHER" id="PTHR43377:SF1">
    <property type="entry name" value="BILIVERDIN REDUCTASE A"/>
    <property type="match status" value="1"/>
</dbReference>
<name>A0ABS8XB34_9BURK</name>
<evidence type="ECO:0000259" key="1">
    <source>
        <dbReference type="Pfam" id="PF01408"/>
    </source>
</evidence>
<dbReference type="Proteomes" id="UP001201463">
    <property type="component" value="Unassembled WGS sequence"/>
</dbReference>
<organism evidence="2 3">
    <name type="scientific">Pelomonas caseinilytica</name>
    <dbReference type="NCBI Taxonomy" id="2906763"/>
    <lineage>
        <taxon>Bacteria</taxon>
        <taxon>Pseudomonadati</taxon>
        <taxon>Pseudomonadota</taxon>
        <taxon>Betaproteobacteria</taxon>
        <taxon>Burkholderiales</taxon>
        <taxon>Sphaerotilaceae</taxon>
        <taxon>Roseateles</taxon>
    </lineage>
</organism>
<gene>
    <name evidence="2" type="ORF">LXT12_12940</name>
</gene>
<comment type="caution">
    <text evidence="2">The sequence shown here is derived from an EMBL/GenBank/DDBJ whole genome shotgun (WGS) entry which is preliminary data.</text>
</comment>
<evidence type="ECO:0000313" key="2">
    <source>
        <dbReference type="EMBL" id="MCE4538157.1"/>
    </source>
</evidence>
<dbReference type="PANTHER" id="PTHR43377">
    <property type="entry name" value="BILIVERDIN REDUCTASE A"/>
    <property type="match status" value="1"/>
</dbReference>
<proteinExistence type="predicted"/>
<accession>A0ABS8XB34</accession>